<reference evidence="1" key="1">
    <citation type="submission" date="2023-04" db="EMBL/GenBank/DDBJ databases">
        <title>A chromosome-level genome assembly of the parasitoid wasp Eretmocerus hayati.</title>
        <authorList>
            <person name="Zhong Y."/>
            <person name="Liu S."/>
            <person name="Liu Y."/>
        </authorList>
    </citation>
    <scope>NUCLEOTIDE SEQUENCE</scope>
    <source>
        <strain evidence="1">ZJU_SS_LIU_2023</strain>
    </source>
</reference>
<proteinExistence type="predicted"/>
<dbReference type="EMBL" id="CM056742">
    <property type="protein sequence ID" value="KAJ8676210.1"/>
    <property type="molecule type" value="Genomic_DNA"/>
</dbReference>
<comment type="caution">
    <text evidence="1">The sequence shown here is derived from an EMBL/GenBank/DDBJ whole genome shotgun (WGS) entry which is preliminary data.</text>
</comment>
<name>A0ACC2NY41_9HYME</name>
<accession>A0ACC2NY41</accession>
<organism evidence="1 2">
    <name type="scientific">Eretmocerus hayati</name>
    <dbReference type="NCBI Taxonomy" id="131215"/>
    <lineage>
        <taxon>Eukaryota</taxon>
        <taxon>Metazoa</taxon>
        <taxon>Ecdysozoa</taxon>
        <taxon>Arthropoda</taxon>
        <taxon>Hexapoda</taxon>
        <taxon>Insecta</taxon>
        <taxon>Pterygota</taxon>
        <taxon>Neoptera</taxon>
        <taxon>Endopterygota</taxon>
        <taxon>Hymenoptera</taxon>
        <taxon>Apocrita</taxon>
        <taxon>Proctotrupomorpha</taxon>
        <taxon>Chalcidoidea</taxon>
        <taxon>Aphelinidae</taxon>
        <taxon>Aphelininae</taxon>
        <taxon>Eretmocerus</taxon>
    </lineage>
</organism>
<gene>
    <name evidence="1" type="ORF">QAD02_011996</name>
</gene>
<evidence type="ECO:0000313" key="1">
    <source>
        <dbReference type="EMBL" id="KAJ8676210.1"/>
    </source>
</evidence>
<evidence type="ECO:0000313" key="2">
    <source>
        <dbReference type="Proteomes" id="UP001239111"/>
    </source>
</evidence>
<sequence length="421" mass="48232">MDYSKFITKISKKRKENFIRTLTGIYMQNPQSLFFAGGFPNADMFPFKEISVTYGDGSQQKLVDRDLFLSLQYGPSQGFSPLLKKWREFQIKWHSPKYDNWDVQATTGSIEGCSKLFEMLVEEGEPVMIQSPIYTGILAMVKPMPIELIEIGMDDDGVLPSQIIKACEERRQKGKSGPNVLYVNPTGSNPVGNVYSHERKVEIYKLAQKYDFLIMEDDPYIFMHFLNKQPQSLLSMDVDGRVLRLDSFSKLMSSGLRLGMVTAPKPIIERLQLHVQSSTIHPSSLSQVLVSKLLETWSDEDVEAHISRIQDFYKERRDEMLKVLYKHFAGIAEWSDPKGGMFVWLKVTVLDDVRDLVMKECVPQGVLILPGHVFYQDETKPCQYVRLCYSQVSFEDMEKGLSKVAESIRKMAAEKKIRSKG</sequence>
<dbReference type="Proteomes" id="UP001239111">
    <property type="component" value="Chromosome 2"/>
</dbReference>
<keyword evidence="2" id="KW-1185">Reference proteome</keyword>
<protein>
    <submittedName>
        <fullName evidence="1">Uncharacterized protein</fullName>
    </submittedName>
</protein>